<dbReference type="EMBL" id="CP060139">
    <property type="protein sequence ID" value="QNR23242.1"/>
    <property type="molecule type" value="Genomic_DNA"/>
</dbReference>
<sequence>MKKITLFIASLFLFTNCSNSKAEFDATGNFEADEIIVSSEANGEIQKWELQEGSSVTEGQVLALIDTTALHLQKRQLMAQIAVAESHTQGVAQQTAALRATLGNLYYEEKRLKKLLAANAATRKQIDDINFQIIHTKEQLVALQNKLEDANESVRREVRALELQIEQIDLKIDKAVVQSPIAGRILQTYSFKGELAAAGKPLFKVAALDPIYLRAYVSGDQLAQIKLDMPVQVLTDNGDGDMHQAEGRISWISDQSEFTPKSIQTKDERANRVYAIKVRVPNDGRYKIGMYGEVNWTD</sequence>
<evidence type="ECO:0000256" key="1">
    <source>
        <dbReference type="ARBA" id="ARBA00004196"/>
    </source>
</evidence>
<evidence type="ECO:0000259" key="5">
    <source>
        <dbReference type="Pfam" id="PF25917"/>
    </source>
</evidence>
<gene>
    <name evidence="6" type="ORF">H4K34_12765</name>
</gene>
<dbReference type="AlphaFoldDB" id="A0A7H0VBZ4"/>
<name>A0A7H0VBZ4_9FLAO</name>
<dbReference type="PANTHER" id="PTHR32347:SF23">
    <property type="entry name" value="BLL5650 PROTEIN"/>
    <property type="match status" value="1"/>
</dbReference>
<protein>
    <submittedName>
        <fullName evidence="6">HlyD family efflux transporter periplasmic adaptor subunit</fullName>
    </submittedName>
</protein>
<dbReference type="GO" id="GO:0030313">
    <property type="term" value="C:cell envelope"/>
    <property type="evidence" value="ECO:0007669"/>
    <property type="project" value="UniProtKB-SubCell"/>
</dbReference>
<keyword evidence="2 3" id="KW-0175">Coiled coil</keyword>
<feature type="signal peptide" evidence="4">
    <location>
        <begin position="1"/>
        <end position="22"/>
    </location>
</feature>
<dbReference type="InterPro" id="IPR058625">
    <property type="entry name" value="MdtA-like_BSH"/>
</dbReference>
<keyword evidence="4" id="KW-0732">Signal</keyword>
<evidence type="ECO:0000256" key="4">
    <source>
        <dbReference type="SAM" id="SignalP"/>
    </source>
</evidence>
<evidence type="ECO:0000256" key="2">
    <source>
        <dbReference type="ARBA" id="ARBA00023054"/>
    </source>
</evidence>
<dbReference type="PANTHER" id="PTHR32347">
    <property type="entry name" value="EFFLUX SYSTEM COMPONENT YKNX-RELATED"/>
    <property type="match status" value="1"/>
</dbReference>
<feature type="chain" id="PRO_5029013623" evidence="4">
    <location>
        <begin position="23"/>
        <end position="298"/>
    </location>
</feature>
<dbReference type="Gene3D" id="2.40.50.100">
    <property type="match status" value="1"/>
</dbReference>
<feature type="coiled-coil region" evidence="3">
    <location>
        <begin position="133"/>
        <end position="178"/>
    </location>
</feature>
<organism evidence="6 7">
    <name type="scientific">Croceimicrobium hydrocarbonivorans</name>
    <dbReference type="NCBI Taxonomy" id="2761580"/>
    <lineage>
        <taxon>Bacteria</taxon>
        <taxon>Pseudomonadati</taxon>
        <taxon>Bacteroidota</taxon>
        <taxon>Flavobacteriia</taxon>
        <taxon>Flavobacteriales</taxon>
        <taxon>Owenweeksiaceae</taxon>
        <taxon>Croceimicrobium</taxon>
    </lineage>
</organism>
<dbReference type="InterPro" id="IPR050465">
    <property type="entry name" value="UPF0194_transport"/>
</dbReference>
<reference evidence="6 7" key="1">
    <citation type="submission" date="2020-08" db="EMBL/GenBank/DDBJ databases">
        <title>Croceimicrobium hydrocarbonivorans gen. nov., sp. nov., a novel marine bacterium isolated from a bacterial consortium that degrades polyethylene terephthalate.</title>
        <authorList>
            <person name="Liu R."/>
        </authorList>
    </citation>
    <scope>NUCLEOTIDE SEQUENCE [LARGE SCALE GENOMIC DNA]</scope>
    <source>
        <strain evidence="6 7">A20-9</strain>
    </source>
</reference>
<evidence type="ECO:0000256" key="3">
    <source>
        <dbReference type="SAM" id="Coils"/>
    </source>
</evidence>
<dbReference type="Gene3D" id="1.10.287.470">
    <property type="entry name" value="Helix hairpin bin"/>
    <property type="match status" value="1"/>
</dbReference>
<accession>A0A7H0VBZ4</accession>
<comment type="subcellular location">
    <subcellularLocation>
        <location evidence="1">Cell envelope</location>
    </subcellularLocation>
</comment>
<dbReference type="KEGG" id="chyd:H4K34_12765"/>
<evidence type="ECO:0000313" key="6">
    <source>
        <dbReference type="EMBL" id="QNR23242.1"/>
    </source>
</evidence>
<keyword evidence="7" id="KW-1185">Reference proteome</keyword>
<feature type="domain" description="Multidrug resistance protein MdtA-like barrel-sandwich hybrid" evidence="5">
    <location>
        <begin position="37"/>
        <end position="205"/>
    </location>
</feature>
<dbReference type="RefSeq" id="WP_210757772.1">
    <property type="nucleotide sequence ID" value="NZ_CP060139.1"/>
</dbReference>
<dbReference type="Pfam" id="PF25917">
    <property type="entry name" value="BSH_RND"/>
    <property type="match status" value="1"/>
</dbReference>
<dbReference type="SUPFAM" id="SSF111369">
    <property type="entry name" value="HlyD-like secretion proteins"/>
    <property type="match status" value="1"/>
</dbReference>
<dbReference type="Gene3D" id="2.40.30.170">
    <property type="match status" value="1"/>
</dbReference>
<evidence type="ECO:0000313" key="7">
    <source>
        <dbReference type="Proteomes" id="UP000516305"/>
    </source>
</evidence>
<dbReference type="Proteomes" id="UP000516305">
    <property type="component" value="Chromosome"/>
</dbReference>
<proteinExistence type="predicted"/>